<reference evidence="3" key="1">
    <citation type="submission" date="2022-11" db="UniProtKB">
        <authorList>
            <consortium name="WormBaseParasite"/>
        </authorList>
    </citation>
    <scope>IDENTIFICATION</scope>
</reference>
<dbReference type="WBParaSite" id="nRc.2.0.1.t18190-RA">
    <property type="protein sequence ID" value="nRc.2.0.1.t18190-RA"/>
    <property type="gene ID" value="nRc.2.0.1.g18190"/>
</dbReference>
<dbReference type="Proteomes" id="UP000887565">
    <property type="component" value="Unplaced"/>
</dbReference>
<evidence type="ECO:0000256" key="1">
    <source>
        <dbReference type="SAM" id="MobiDB-lite"/>
    </source>
</evidence>
<evidence type="ECO:0000313" key="3">
    <source>
        <dbReference type="WBParaSite" id="nRc.2.0.1.t18190-RA"/>
    </source>
</evidence>
<name>A0A915IXP5_ROMCU</name>
<sequence>MHEVANVKWPVRSRRRGKKILEERSRLSHRCACGMRLFPCLDALVAAHSLLSTNDKAWIKIGYSVRGTSVFQKRTSSSVNGDKEEKSILIMGGRPPHQDMGQLD</sequence>
<evidence type="ECO:0000313" key="2">
    <source>
        <dbReference type="Proteomes" id="UP000887565"/>
    </source>
</evidence>
<accession>A0A915IXP5</accession>
<dbReference type="AlphaFoldDB" id="A0A915IXP5"/>
<protein>
    <submittedName>
        <fullName evidence="3">Uncharacterized protein</fullName>
    </submittedName>
</protein>
<organism evidence="2 3">
    <name type="scientific">Romanomermis culicivorax</name>
    <name type="common">Nematode worm</name>
    <dbReference type="NCBI Taxonomy" id="13658"/>
    <lineage>
        <taxon>Eukaryota</taxon>
        <taxon>Metazoa</taxon>
        <taxon>Ecdysozoa</taxon>
        <taxon>Nematoda</taxon>
        <taxon>Enoplea</taxon>
        <taxon>Dorylaimia</taxon>
        <taxon>Mermithida</taxon>
        <taxon>Mermithoidea</taxon>
        <taxon>Mermithidae</taxon>
        <taxon>Romanomermis</taxon>
    </lineage>
</organism>
<proteinExistence type="predicted"/>
<feature type="region of interest" description="Disordered" evidence="1">
    <location>
        <begin position="74"/>
        <end position="104"/>
    </location>
</feature>
<keyword evidence="2" id="KW-1185">Reference proteome</keyword>